<organism evidence="1 2">
    <name type="scientific">Candidatus Ghiorseimicrobium undicola</name>
    <dbReference type="NCBI Taxonomy" id="1974746"/>
    <lineage>
        <taxon>Bacteria</taxon>
        <taxon>Pseudomonadati</taxon>
        <taxon>Candidatus Omnitrophota</taxon>
        <taxon>Candidatus Ghiorseimicrobium</taxon>
    </lineage>
</organism>
<dbReference type="EMBL" id="PCWA01000065">
    <property type="protein sequence ID" value="PIQ89193.1"/>
    <property type="molecule type" value="Genomic_DNA"/>
</dbReference>
<comment type="caution">
    <text evidence="1">The sequence shown here is derived from an EMBL/GenBank/DDBJ whole genome shotgun (WGS) entry which is preliminary data.</text>
</comment>
<proteinExistence type="predicted"/>
<evidence type="ECO:0008006" key="3">
    <source>
        <dbReference type="Google" id="ProtNLM"/>
    </source>
</evidence>
<reference evidence="1 2" key="1">
    <citation type="submission" date="2017-09" db="EMBL/GenBank/DDBJ databases">
        <title>Depth-based differentiation of microbial function through sediment-hosted aquifers and enrichment of novel symbionts in the deep terrestrial subsurface.</title>
        <authorList>
            <person name="Probst A.J."/>
            <person name="Ladd B."/>
            <person name="Jarett J.K."/>
            <person name="Geller-Mcgrath D.E."/>
            <person name="Sieber C.M."/>
            <person name="Emerson J.B."/>
            <person name="Anantharaman K."/>
            <person name="Thomas B.C."/>
            <person name="Malmstrom R."/>
            <person name="Stieglmeier M."/>
            <person name="Klingl A."/>
            <person name="Woyke T."/>
            <person name="Ryan C.M."/>
            <person name="Banfield J.F."/>
        </authorList>
    </citation>
    <scope>NUCLEOTIDE SEQUENCE [LARGE SCALE GENOMIC DNA]</scope>
    <source>
        <strain evidence="1">CG11_big_fil_rev_8_21_14_0_20_42_13</strain>
    </source>
</reference>
<dbReference type="Proteomes" id="UP000229641">
    <property type="component" value="Unassembled WGS sequence"/>
</dbReference>
<dbReference type="PANTHER" id="PTHR36456">
    <property type="entry name" value="UPF0232 PROTEIN SCO3875"/>
    <property type="match status" value="1"/>
</dbReference>
<evidence type="ECO:0000313" key="2">
    <source>
        <dbReference type="Proteomes" id="UP000229641"/>
    </source>
</evidence>
<dbReference type="Pfam" id="PF05258">
    <property type="entry name" value="DciA"/>
    <property type="match status" value="1"/>
</dbReference>
<dbReference type="PANTHER" id="PTHR36456:SF1">
    <property type="entry name" value="UPF0232 PROTEIN SCO3875"/>
    <property type="match status" value="1"/>
</dbReference>
<dbReference type="InterPro" id="IPR007922">
    <property type="entry name" value="DciA-like"/>
</dbReference>
<name>A0A2H0LXN7_9BACT</name>
<gene>
    <name evidence="1" type="ORF">COV72_04430</name>
</gene>
<accession>A0A2H0LXN7</accession>
<evidence type="ECO:0000313" key="1">
    <source>
        <dbReference type="EMBL" id="PIQ89193.1"/>
    </source>
</evidence>
<sequence length="98" mass="10912">MVKPVAIKDVVGDVIQELSEGSGVSKPRIIEAVNSAVGRKAAGHIKTEYFKNSKLTINVDSSVWLYKLNMQRKQILDNLRIALPKTEFTEIIFKVGKV</sequence>
<dbReference type="AlphaFoldDB" id="A0A2H0LXN7"/>
<protein>
    <recommendedName>
        <fullName evidence="3">DUF721 domain-containing protein</fullName>
    </recommendedName>
</protein>